<feature type="compositionally biased region" description="Basic and acidic residues" evidence="1">
    <location>
        <begin position="149"/>
        <end position="162"/>
    </location>
</feature>
<name>A0A7W4K4T8_9PROT</name>
<keyword evidence="2" id="KW-0472">Membrane</keyword>
<comment type="caution">
    <text evidence="3">The sequence shown here is derived from an EMBL/GenBank/DDBJ whole genome shotgun (WGS) entry which is preliminary data.</text>
</comment>
<gene>
    <name evidence="3" type="ORF">HLH28_02300</name>
</gene>
<dbReference type="EMBL" id="JABEQM010000001">
    <property type="protein sequence ID" value="MBB2200419.1"/>
    <property type="molecule type" value="Genomic_DNA"/>
</dbReference>
<dbReference type="AlphaFoldDB" id="A0A7W4K4T8"/>
<evidence type="ECO:0000313" key="3">
    <source>
        <dbReference type="EMBL" id="MBB2200419.1"/>
    </source>
</evidence>
<dbReference type="RefSeq" id="WP_182953746.1">
    <property type="nucleotide sequence ID" value="NZ_JABEQM010000001.1"/>
</dbReference>
<accession>A0A7W4K4T8</accession>
<feature type="region of interest" description="Disordered" evidence="1">
    <location>
        <begin position="87"/>
        <end position="227"/>
    </location>
</feature>
<proteinExistence type="predicted"/>
<keyword evidence="2" id="KW-0812">Transmembrane</keyword>
<organism evidence="3 4">
    <name type="scientific">Gluconacetobacter tumulisoli</name>
    <dbReference type="NCBI Taxonomy" id="1286189"/>
    <lineage>
        <taxon>Bacteria</taxon>
        <taxon>Pseudomonadati</taxon>
        <taxon>Pseudomonadota</taxon>
        <taxon>Alphaproteobacteria</taxon>
        <taxon>Acetobacterales</taxon>
        <taxon>Acetobacteraceae</taxon>
        <taxon>Gluconacetobacter</taxon>
    </lineage>
</organism>
<feature type="compositionally biased region" description="Pro residues" evidence="1">
    <location>
        <begin position="113"/>
        <end position="144"/>
    </location>
</feature>
<protein>
    <submittedName>
        <fullName evidence="3">Uncharacterized protein</fullName>
    </submittedName>
</protein>
<evidence type="ECO:0000313" key="4">
    <source>
        <dbReference type="Proteomes" id="UP000578030"/>
    </source>
</evidence>
<feature type="compositionally biased region" description="Basic and acidic residues" evidence="1">
    <location>
        <begin position="185"/>
        <end position="219"/>
    </location>
</feature>
<keyword evidence="2" id="KW-1133">Transmembrane helix</keyword>
<sequence length="227" mass="25112">MPFPFSDWMPWWLQLTLLIAGTLFAFVWLLMPFAVFGLKGRLDAIALQLEDLQAELRVLALAPEDRRPAMAAPPRVAVAPVVEPVPPPARLAEPPVGSRVSDAYVPRPERPVAPRPTRFDPPPAVEVPRSPPPVEPPPAAPPRPALRAPLEDARPMPWHDRPVAPPSDPLPSAGPRRTPSVERSPMTDRGMDPRQVDRGSADRGHADDEWGARRPRSEPTLRWPPRT</sequence>
<reference evidence="3 4" key="1">
    <citation type="submission" date="2020-04" db="EMBL/GenBank/DDBJ databases">
        <title>Description of novel Gluconacetobacter.</title>
        <authorList>
            <person name="Sombolestani A."/>
        </authorList>
    </citation>
    <scope>NUCLEOTIDE SEQUENCE [LARGE SCALE GENOMIC DNA]</scope>
    <source>
        <strain evidence="3 4">LMG 27802</strain>
    </source>
</reference>
<keyword evidence="4" id="KW-1185">Reference proteome</keyword>
<feature type="transmembrane region" description="Helical" evidence="2">
    <location>
        <begin position="12"/>
        <end position="38"/>
    </location>
</feature>
<evidence type="ECO:0000256" key="1">
    <source>
        <dbReference type="SAM" id="MobiDB-lite"/>
    </source>
</evidence>
<evidence type="ECO:0000256" key="2">
    <source>
        <dbReference type="SAM" id="Phobius"/>
    </source>
</evidence>
<dbReference type="Proteomes" id="UP000578030">
    <property type="component" value="Unassembled WGS sequence"/>
</dbReference>